<evidence type="ECO:0000313" key="3">
    <source>
        <dbReference type="Proteomes" id="UP000315377"/>
    </source>
</evidence>
<accession>A0AAP9DR21</accession>
<dbReference type="EMBL" id="JAMDMM010000068">
    <property type="protein sequence ID" value="MCY9611009.1"/>
    <property type="molecule type" value="Genomic_DNA"/>
</dbReference>
<protein>
    <submittedName>
        <fullName evidence="2">Arsenite efflux transporter metallochaperone ArsD</fullName>
    </submittedName>
</protein>
<dbReference type="GO" id="GO:0045892">
    <property type="term" value="P:negative regulation of DNA-templated transcription"/>
    <property type="evidence" value="ECO:0007669"/>
    <property type="project" value="InterPro"/>
</dbReference>
<dbReference type="AlphaFoldDB" id="A0AAP9DR21"/>
<dbReference type="GO" id="GO:0046685">
    <property type="term" value="P:response to arsenic-containing substance"/>
    <property type="evidence" value="ECO:0007669"/>
    <property type="project" value="InterPro"/>
</dbReference>
<dbReference type="GO" id="GO:0003677">
    <property type="term" value="F:DNA binding"/>
    <property type="evidence" value="ECO:0007669"/>
    <property type="project" value="InterPro"/>
</dbReference>
<dbReference type="NCBIfam" id="NF033727">
    <property type="entry name" value="chaperon_ArsD"/>
    <property type="match status" value="1"/>
</dbReference>
<dbReference type="Pfam" id="PF06953">
    <property type="entry name" value="ArsD"/>
    <property type="match status" value="1"/>
</dbReference>
<proteinExistence type="predicted"/>
<keyword evidence="4" id="KW-1185">Reference proteome</keyword>
<sequence>MKIEIFDPALCCSTGVCGPSVDPELIRIDADLDAIRKHGFDVQRYNLSQDIQAFTINQVALAHLQQHGPDAFPITIVDGELKTENRYPTREELTAWTGITFEPVNFGKKPIKTIKVQPKSQSCCEPGSGCC</sequence>
<dbReference type="GeneID" id="76994832"/>
<organism evidence="2 3">
    <name type="scientific">Paenibacillus thiaminolyticus</name>
    <name type="common">Bacillus thiaminolyticus</name>
    <dbReference type="NCBI Taxonomy" id="49283"/>
    <lineage>
        <taxon>Bacteria</taxon>
        <taxon>Bacillati</taxon>
        <taxon>Bacillota</taxon>
        <taxon>Bacilli</taxon>
        <taxon>Bacillales</taxon>
        <taxon>Paenibacillaceae</taxon>
        <taxon>Paenibacillus</taxon>
    </lineage>
</organism>
<name>A0AAP9DR21_PANTH</name>
<dbReference type="Proteomes" id="UP000315377">
    <property type="component" value="Chromosome"/>
</dbReference>
<dbReference type="Gene3D" id="3.40.30.10">
    <property type="entry name" value="Glutaredoxin"/>
    <property type="match status" value="1"/>
</dbReference>
<dbReference type="Proteomes" id="UP001209276">
    <property type="component" value="Unassembled WGS sequence"/>
</dbReference>
<dbReference type="RefSeq" id="WP_087443508.1">
    <property type="nucleotide sequence ID" value="NZ_CABMNB010000036.1"/>
</dbReference>
<reference evidence="2 3" key="1">
    <citation type="submission" date="2019-07" db="EMBL/GenBank/DDBJ databases">
        <title>Paenibacillus thiaminolyticus NRRL B-4156.</title>
        <authorList>
            <person name="Hehnly C."/>
            <person name="Zhang L."/>
        </authorList>
    </citation>
    <scope>NUCLEOTIDE SEQUENCE [LARGE SCALE GENOMIC DNA]</scope>
    <source>
        <strain evidence="2 3">NRRL B-4156</strain>
    </source>
</reference>
<evidence type="ECO:0000313" key="4">
    <source>
        <dbReference type="Proteomes" id="UP001209276"/>
    </source>
</evidence>
<evidence type="ECO:0000313" key="1">
    <source>
        <dbReference type="EMBL" id="MCY9611009.1"/>
    </source>
</evidence>
<gene>
    <name evidence="2" type="primary">arsD</name>
    <name evidence="2" type="ORF">FLT43_02395</name>
    <name evidence="1" type="ORF">M5W83_28085</name>
</gene>
<reference evidence="1 4" key="2">
    <citation type="submission" date="2022-05" db="EMBL/GenBank/DDBJ databases">
        <title>Genome Sequencing of Bee-Associated Microbes.</title>
        <authorList>
            <person name="Dunlap C."/>
        </authorList>
    </citation>
    <scope>NUCLEOTIDE SEQUENCE [LARGE SCALE GENOMIC DNA]</scope>
    <source>
        <strain evidence="1 4">NRRL B-14613</strain>
    </source>
</reference>
<dbReference type="InterPro" id="IPR010712">
    <property type="entry name" value="Arsenical-R_ArsD"/>
</dbReference>
<evidence type="ECO:0000313" key="2">
    <source>
        <dbReference type="EMBL" id="QDM42477.1"/>
    </source>
</evidence>
<dbReference type="EMBL" id="CP041405">
    <property type="protein sequence ID" value="QDM42477.1"/>
    <property type="molecule type" value="Genomic_DNA"/>
</dbReference>